<accession>A0A6C0F3R7</accession>
<proteinExistence type="predicted"/>
<dbReference type="AlphaFoldDB" id="A0A6C0F3R7"/>
<organism evidence="1">
    <name type="scientific">viral metagenome</name>
    <dbReference type="NCBI Taxonomy" id="1070528"/>
    <lineage>
        <taxon>unclassified sequences</taxon>
        <taxon>metagenomes</taxon>
        <taxon>organismal metagenomes</taxon>
    </lineage>
</organism>
<name>A0A6C0F3R7_9ZZZZ</name>
<evidence type="ECO:0000313" key="1">
    <source>
        <dbReference type="EMBL" id="QHT35273.1"/>
    </source>
</evidence>
<reference evidence="1" key="1">
    <citation type="journal article" date="2020" name="Nature">
        <title>Giant virus diversity and host interactions through global metagenomics.</title>
        <authorList>
            <person name="Schulz F."/>
            <person name="Roux S."/>
            <person name="Paez-Espino D."/>
            <person name="Jungbluth S."/>
            <person name="Walsh D.A."/>
            <person name="Denef V.J."/>
            <person name="McMahon K.D."/>
            <person name="Konstantinidis K.T."/>
            <person name="Eloe-Fadrosh E.A."/>
            <person name="Kyrpides N.C."/>
            <person name="Woyke T."/>
        </authorList>
    </citation>
    <scope>NUCLEOTIDE SEQUENCE</scope>
    <source>
        <strain evidence="1">GVMAG-M-3300009180-1</strain>
    </source>
</reference>
<sequence length="101" mass="11925">MLYGKIAHNMIQVVFQLASEPATLNYEVPNYWSTEDFYKRIRSNLTHDFEIEDDFYIVSVAEDSDVCPEDHPPMLVSADETIEEYCIKQKTNLFYICFRDN</sequence>
<dbReference type="EMBL" id="MN739016">
    <property type="protein sequence ID" value="QHT35273.1"/>
    <property type="molecule type" value="Genomic_DNA"/>
</dbReference>
<protein>
    <submittedName>
        <fullName evidence="1">Uncharacterized protein</fullName>
    </submittedName>
</protein>